<proteinExistence type="predicted"/>
<evidence type="ECO:0000256" key="1">
    <source>
        <dbReference type="SAM" id="SignalP"/>
    </source>
</evidence>
<keyword evidence="1" id="KW-0732">Signal</keyword>
<organism evidence="3 4">
    <name type="scientific">Pomacea canaliculata</name>
    <name type="common">Golden apple snail</name>
    <dbReference type="NCBI Taxonomy" id="400727"/>
    <lineage>
        <taxon>Eukaryota</taxon>
        <taxon>Metazoa</taxon>
        <taxon>Spiralia</taxon>
        <taxon>Lophotrochozoa</taxon>
        <taxon>Mollusca</taxon>
        <taxon>Gastropoda</taxon>
        <taxon>Caenogastropoda</taxon>
        <taxon>Architaenioglossa</taxon>
        <taxon>Ampullarioidea</taxon>
        <taxon>Ampullariidae</taxon>
        <taxon>Pomacea</taxon>
    </lineage>
</organism>
<comment type="caution">
    <text evidence="3">The sequence shown here is derived from an EMBL/GenBank/DDBJ whole genome shotgun (WGS) entry which is preliminary data.</text>
</comment>
<evidence type="ECO:0000313" key="4">
    <source>
        <dbReference type="Proteomes" id="UP000245119"/>
    </source>
</evidence>
<dbReference type="InterPro" id="IPR007074">
    <property type="entry name" value="LicD/FKTN/FKRP_NTP_transf"/>
</dbReference>
<dbReference type="InterPro" id="IPR052942">
    <property type="entry name" value="LPS_cholinephosphotransferase"/>
</dbReference>
<dbReference type="PANTHER" id="PTHR43404:SF2">
    <property type="entry name" value="LIPOPOLYSACCHARIDE CHOLINEPHOSPHOTRANSFERASE LICD"/>
    <property type="match status" value="1"/>
</dbReference>
<dbReference type="OrthoDB" id="419198at2759"/>
<accession>A0A2T7NG47</accession>
<sequence length="287" mass="33178">MLVAVIASAAFVMLGASLVSLGSREYFAVSRPVTSYHKVTSFEILNVKLDEQLKPFEPMVTDKEVRICQEIFANFSEAMTEASLTFFIYGGSLLGSWRHHNLVPWDDDLDVAVPLSQNETMAAVLNRLAPNYVLDVRQKKRWKFYSAQSIPISRVTWRWPFLDINFYEGNSTHIWDHDRNYRPFFIPKEEVFPLYKRPFMDMMLPAPRSPESVLKHFYKMDYCAVGWYDHHDEKMNHNAKSVRCEDLQHVFPFVQRQPAGGGHVGCNESLVFKGDVLAWVVLNTTQC</sequence>
<evidence type="ECO:0000259" key="2">
    <source>
        <dbReference type="Pfam" id="PF04991"/>
    </source>
</evidence>
<dbReference type="EMBL" id="PZQS01000013">
    <property type="protein sequence ID" value="PVD20149.1"/>
    <property type="molecule type" value="Genomic_DNA"/>
</dbReference>
<protein>
    <recommendedName>
        <fullName evidence="2">LicD/FKTN/FKRP nucleotidyltransferase domain-containing protein</fullName>
    </recommendedName>
</protein>
<dbReference type="GO" id="GO:0009100">
    <property type="term" value="P:glycoprotein metabolic process"/>
    <property type="evidence" value="ECO:0007669"/>
    <property type="project" value="UniProtKB-ARBA"/>
</dbReference>
<feature type="domain" description="LicD/FKTN/FKRP nucleotidyltransferase" evidence="2">
    <location>
        <begin position="82"/>
        <end position="145"/>
    </location>
</feature>
<feature type="signal peptide" evidence="1">
    <location>
        <begin position="1"/>
        <end position="17"/>
    </location>
</feature>
<reference evidence="3 4" key="1">
    <citation type="submission" date="2018-04" db="EMBL/GenBank/DDBJ databases">
        <title>The genome of golden apple snail Pomacea canaliculata provides insight into stress tolerance and invasive adaptation.</title>
        <authorList>
            <person name="Liu C."/>
            <person name="Liu B."/>
            <person name="Ren Y."/>
            <person name="Zhang Y."/>
            <person name="Wang H."/>
            <person name="Li S."/>
            <person name="Jiang F."/>
            <person name="Yin L."/>
            <person name="Zhang G."/>
            <person name="Qian W."/>
            <person name="Fan W."/>
        </authorList>
    </citation>
    <scope>NUCLEOTIDE SEQUENCE [LARGE SCALE GENOMIC DNA]</scope>
    <source>
        <strain evidence="3">SZHN2017</strain>
        <tissue evidence="3">Muscle</tissue>
    </source>
</reference>
<keyword evidence="4" id="KW-1185">Reference proteome</keyword>
<dbReference type="AlphaFoldDB" id="A0A2T7NG47"/>
<dbReference type="Pfam" id="PF04991">
    <property type="entry name" value="LicD"/>
    <property type="match status" value="1"/>
</dbReference>
<evidence type="ECO:0000313" key="3">
    <source>
        <dbReference type="EMBL" id="PVD20149.1"/>
    </source>
</evidence>
<dbReference type="PANTHER" id="PTHR43404">
    <property type="entry name" value="LIPOPOLYSACCHARIDE CHOLINEPHOSPHOTRANSFERASE LICD"/>
    <property type="match status" value="1"/>
</dbReference>
<gene>
    <name evidence="3" type="ORF">C0Q70_20643</name>
</gene>
<name>A0A2T7NG47_POMCA</name>
<feature type="chain" id="PRO_5015433703" description="LicD/FKTN/FKRP nucleotidyltransferase domain-containing protein" evidence="1">
    <location>
        <begin position="18"/>
        <end position="287"/>
    </location>
</feature>
<dbReference type="Proteomes" id="UP000245119">
    <property type="component" value="Linkage Group LG13"/>
</dbReference>